<dbReference type="GO" id="GO:0005886">
    <property type="term" value="C:plasma membrane"/>
    <property type="evidence" value="ECO:0007669"/>
    <property type="project" value="UniProtKB-SubCell"/>
</dbReference>
<evidence type="ECO:0000256" key="5">
    <source>
        <dbReference type="ARBA" id="ARBA00022692"/>
    </source>
</evidence>
<dbReference type="EMBL" id="CP015839">
    <property type="protein sequence ID" value="ANG61569.1"/>
    <property type="molecule type" value="Genomic_DNA"/>
</dbReference>
<feature type="transmembrane region" description="Helical" evidence="9">
    <location>
        <begin position="232"/>
        <end position="263"/>
    </location>
</feature>
<dbReference type="KEGG" id="mars:A8C75_03145"/>
<keyword evidence="12" id="KW-1185">Reference proteome</keyword>
<dbReference type="OrthoDB" id="9810860at2"/>
<evidence type="ECO:0000256" key="3">
    <source>
        <dbReference type="ARBA" id="ARBA00022449"/>
    </source>
</evidence>
<evidence type="ECO:0000313" key="12">
    <source>
        <dbReference type="Proteomes" id="UP000078070"/>
    </source>
</evidence>
<feature type="transmembrane region" description="Helical" evidence="9">
    <location>
        <begin position="33"/>
        <end position="53"/>
    </location>
</feature>
<keyword evidence="2" id="KW-0813">Transport</keyword>
<gene>
    <name evidence="11" type="ORF">A8C75_03145</name>
</gene>
<dbReference type="GO" id="GO:0015297">
    <property type="term" value="F:antiporter activity"/>
    <property type="evidence" value="ECO:0007669"/>
    <property type="project" value="UniProtKB-KW"/>
</dbReference>
<sequence>MNSAGWFVLVGALMLAMGLTAPLMKRFAVTSAMLYLAVGLLVGPTGFGLFHFNPLEQSALLEVLTEVVVLISLFSAGVKMPVPVSLARWRAPVLLAFVSMTVTVVLVAGFGHYVLGLSLGAAVLLGAILAPTDPVLATEVQIRHAEDRDRLRFTLTCEAGMNDGSAFPFVMLGLGLLGLHDLGTFGQRWWLLDVLWATGAAVIVGGVAGWGLARMSLYVRRSGHHIELLNDFLGLGLIGLVYGICLWINAWGFLAVFFAAVVLRQTELKFAGAELERAPETPQLQVEPASARVSAGSLVFKEHLERLSELVLILLIGGMLFLDSWSWRATALALFLFTVARPLSVMVGLAGSRTPWRIRGLASWFGVRGIGSLYYLMYAIEHGIGEELAVELIHLTLVVVALSILVHGLSVKPMMRKFWRRSRE</sequence>
<evidence type="ECO:0000256" key="1">
    <source>
        <dbReference type="ARBA" id="ARBA00004651"/>
    </source>
</evidence>
<feature type="domain" description="Cation/H+ exchanger transmembrane" evidence="10">
    <location>
        <begin position="20"/>
        <end position="417"/>
    </location>
</feature>
<feature type="transmembrane region" description="Helical" evidence="9">
    <location>
        <begin position="361"/>
        <end position="380"/>
    </location>
</feature>
<evidence type="ECO:0000256" key="2">
    <source>
        <dbReference type="ARBA" id="ARBA00022448"/>
    </source>
</evidence>
<keyword evidence="4" id="KW-1003">Cell membrane</keyword>
<evidence type="ECO:0000256" key="6">
    <source>
        <dbReference type="ARBA" id="ARBA00022989"/>
    </source>
</evidence>
<dbReference type="Gene3D" id="1.20.1530.20">
    <property type="match status" value="1"/>
</dbReference>
<evidence type="ECO:0000256" key="7">
    <source>
        <dbReference type="ARBA" id="ARBA00023065"/>
    </source>
</evidence>
<dbReference type="RefSeq" id="WP_067378002.1">
    <property type="nucleotide sequence ID" value="NZ_CP015839.1"/>
</dbReference>
<dbReference type="GO" id="GO:1902600">
    <property type="term" value="P:proton transmembrane transport"/>
    <property type="evidence" value="ECO:0007669"/>
    <property type="project" value="InterPro"/>
</dbReference>
<evidence type="ECO:0000256" key="9">
    <source>
        <dbReference type="SAM" id="Phobius"/>
    </source>
</evidence>
<evidence type="ECO:0000313" key="11">
    <source>
        <dbReference type="EMBL" id="ANG61569.1"/>
    </source>
</evidence>
<dbReference type="InterPro" id="IPR038770">
    <property type="entry name" value="Na+/solute_symporter_sf"/>
</dbReference>
<dbReference type="PANTHER" id="PTHR32507:SF8">
    <property type="entry name" value="CNH1P"/>
    <property type="match status" value="1"/>
</dbReference>
<protein>
    <submittedName>
        <fullName evidence="11">Sodium:proton antiporter</fullName>
    </submittedName>
</protein>
<dbReference type="STRING" id="1821621.A8C75_03145"/>
<feature type="transmembrane region" description="Helical" evidence="9">
    <location>
        <begin position="392"/>
        <end position="411"/>
    </location>
</feature>
<reference evidence="12" key="1">
    <citation type="submission" date="2016-05" db="EMBL/GenBank/DDBJ databases">
        <authorList>
            <person name="Baek K."/>
            <person name="Yang S.-J."/>
        </authorList>
    </citation>
    <scope>NUCLEOTIDE SEQUENCE [LARGE SCALE GENOMIC DNA]</scope>
    <source>
        <strain evidence="12">ST58-10</strain>
    </source>
</reference>
<dbReference type="InterPro" id="IPR006153">
    <property type="entry name" value="Cation/H_exchanger_TM"/>
</dbReference>
<feature type="transmembrane region" description="Helical" evidence="9">
    <location>
        <begin position="59"/>
        <end position="82"/>
    </location>
</feature>
<keyword evidence="7" id="KW-0406">Ion transport</keyword>
<reference evidence="11 12" key="2">
    <citation type="journal article" date="2018" name="Int. J. Syst. Evol. Microbiol.">
        <title>Marinobacterium aestuarii sp. nov., a benzene-degrading marine bacterium isolated from estuary sediment.</title>
        <authorList>
            <person name="Bae S.S."/>
            <person name="Jung J."/>
            <person name="Chung D."/>
            <person name="Baek K."/>
        </authorList>
    </citation>
    <scope>NUCLEOTIDE SEQUENCE [LARGE SCALE GENOMIC DNA]</scope>
    <source>
        <strain evidence="11 12">ST58-10</strain>
    </source>
</reference>
<keyword evidence="8 9" id="KW-0472">Membrane</keyword>
<evidence type="ECO:0000256" key="8">
    <source>
        <dbReference type="ARBA" id="ARBA00023136"/>
    </source>
</evidence>
<feature type="transmembrane region" description="Helical" evidence="9">
    <location>
        <begin position="190"/>
        <end position="212"/>
    </location>
</feature>
<evidence type="ECO:0000256" key="4">
    <source>
        <dbReference type="ARBA" id="ARBA00022475"/>
    </source>
</evidence>
<feature type="transmembrane region" description="Helical" evidence="9">
    <location>
        <begin position="6"/>
        <end position="24"/>
    </location>
</feature>
<name>A0A1A9EVJ9_9GAMM</name>
<accession>A0A1A9EVJ9</accession>
<keyword evidence="5 9" id="KW-0812">Transmembrane</keyword>
<keyword evidence="6 9" id="KW-1133">Transmembrane helix</keyword>
<dbReference type="Proteomes" id="UP000078070">
    <property type="component" value="Chromosome"/>
</dbReference>
<feature type="transmembrane region" description="Helical" evidence="9">
    <location>
        <begin position="94"/>
        <end position="115"/>
    </location>
</feature>
<evidence type="ECO:0000259" key="10">
    <source>
        <dbReference type="Pfam" id="PF00999"/>
    </source>
</evidence>
<keyword evidence="3" id="KW-0050">Antiport</keyword>
<proteinExistence type="predicted"/>
<comment type="subcellular location">
    <subcellularLocation>
        <location evidence="1">Cell membrane</location>
        <topology evidence="1">Multi-pass membrane protein</topology>
    </subcellularLocation>
</comment>
<dbReference type="PANTHER" id="PTHR32507">
    <property type="entry name" value="NA(+)/H(+) ANTIPORTER 1"/>
    <property type="match status" value="1"/>
</dbReference>
<feature type="transmembrane region" description="Helical" evidence="9">
    <location>
        <begin position="331"/>
        <end position="349"/>
    </location>
</feature>
<dbReference type="Pfam" id="PF00999">
    <property type="entry name" value="Na_H_Exchanger"/>
    <property type="match status" value="1"/>
</dbReference>
<organism evidence="11 12">
    <name type="scientific">Marinobacterium aestuarii</name>
    <dbReference type="NCBI Taxonomy" id="1821621"/>
    <lineage>
        <taxon>Bacteria</taxon>
        <taxon>Pseudomonadati</taxon>
        <taxon>Pseudomonadota</taxon>
        <taxon>Gammaproteobacteria</taxon>
        <taxon>Oceanospirillales</taxon>
        <taxon>Oceanospirillaceae</taxon>
        <taxon>Marinobacterium</taxon>
    </lineage>
</organism>
<dbReference type="AlphaFoldDB" id="A0A1A9EVJ9"/>